<sequence length="328" mass="37431">MERRKLWTGLAVGAIAFLTAVPAFGAKRKYVTTVSLEIQAEIEPDTAFGEEDIRIEEDSNRFYVDGYEVRNSGFAWQRDTVPEIRITLRGEEDYYFQSLSTDDVRLKGGAEFIKASRQDGGATLLMDVRLPALWTTLGDMAGVELSQEGFASWPSDPRASEYQVRIYRDGELLGTPLITRTNRVNCRGRMTKGETSYRVMVRPVNKYEAAYRGEWVPSNTIYITGDQAVRFREDPQGGGGRWMQEADGRWWYRREDGSYPANEWMELDGEWYFFGPDGYMQTGWIAWEGKEYYCSENGNMLTNCFTPDAYLVGEDGAKMPLEETYPAG</sequence>
<name>A0A9D2MZW8_9FIRM</name>
<reference evidence="3" key="1">
    <citation type="journal article" date="2021" name="PeerJ">
        <title>Extensive microbial diversity within the chicken gut microbiome revealed by metagenomics and culture.</title>
        <authorList>
            <person name="Gilroy R."/>
            <person name="Ravi A."/>
            <person name="Getino M."/>
            <person name="Pursley I."/>
            <person name="Horton D.L."/>
            <person name="Alikhan N.F."/>
            <person name="Baker D."/>
            <person name="Gharbi K."/>
            <person name="Hall N."/>
            <person name="Watson M."/>
            <person name="Adriaenssens E.M."/>
            <person name="Foster-Nyarko E."/>
            <person name="Jarju S."/>
            <person name="Secka A."/>
            <person name="Antonio M."/>
            <person name="Oren A."/>
            <person name="Chaudhuri R.R."/>
            <person name="La Ragione R."/>
            <person name="Hildebrand F."/>
            <person name="Pallen M.J."/>
        </authorList>
    </citation>
    <scope>NUCLEOTIDE SEQUENCE</scope>
    <source>
        <strain evidence="3">CHK180-15479</strain>
    </source>
</reference>
<dbReference type="Proteomes" id="UP000823910">
    <property type="component" value="Unassembled WGS sequence"/>
</dbReference>
<organism evidence="3 4">
    <name type="scientific">Candidatus Enterocloster excrementipullorum</name>
    <dbReference type="NCBI Taxonomy" id="2838559"/>
    <lineage>
        <taxon>Bacteria</taxon>
        <taxon>Bacillati</taxon>
        <taxon>Bacillota</taxon>
        <taxon>Clostridia</taxon>
        <taxon>Lachnospirales</taxon>
        <taxon>Lachnospiraceae</taxon>
        <taxon>Enterocloster</taxon>
    </lineage>
</organism>
<gene>
    <name evidence="3" type="ORF">H9704_05600</name>
</gene>
<dbReference type="EMBL" id="DWWT01000024">
    <property type="protein sequence ID" value="HJC05614.1"/>
    <property type="molecule type" value="Genomic_DNA"/>
</dbReference>
<proteinExistence type="predicted"/>
<protein>
    <recommendedName>
        <fullName evidence="5">Cell wall-binding protein</fullName>
    </recommendedName>
</protein>
<dbReference type="Gene3D" id="2.10.270.10">
    <property type="entry name" value="Cholin Binding"/>
    <property type="match status" value="1"/>
</dbReference>
<keyword evidence="1" id="KW-0677">Repeat</keyword>
<comment type="caution">
    <text evidence="3">The sequence shown here is derived from an EMBL/GenBank/DDBJ whole genome shotgun (WGS) entry which is preliminary data.</text>
</comment>
<evidence type="ECO:0000256" key="2">
    <source>
        <dbReference type="PROSITE-ProRule" id="PRU00591"/>
    </source>
</evidence>
<reference evidence="3" key="2">
    <citation type="submission" date="2021-04" db="EMBL/GenBank/DDBJ databases">
        <authorList>
            <person name="Gilroy R."/>
        </authorList>
    </citation>
    <scope>NUCLEOTIDE SEQUENCE</scope>
    <source>
        <strain evidence="3">CHK180-15479</strain>
    </source>
</reference>
<evidence type="ECO:0008006" key="5">
    <source>
        <dbReference type="Google" id="ProtNLM"/>
    </source>
</evidence>
<evidence type="ECO:0000256" key="1">
    <source>
        <dbReference type="ARBA" id="ARBA00022737"/>
    </source>
</evidence>
<dbReference type="PROSITE" id="PS51170">
    <property type="entry name" value="CW"/>
    <property type="match status" value="1"/>
</dbReference>
<dbReference type="AlphaFoldDB" id="A0A9D2MZW8"/>
<evidence type="ECO:0000313" key="3">
    <source>
        <dbReference type="EMBL" id="HJC05614.1"/>
    </source>
</evidence>
<feature type="repeat" description="Cell wall-binding" evidence="2">
    <location>
        <begin position="261"/>
        <end position="280"/>
    </location>
</feature>
<evidence type="ECO:0000313" key="4">
    <source>
        <dbReference type="Proteomes" id="UP000823910"/>
    </source>
</evidence>
<accession>A0A9D2MZW8</accession>
<dbReference type="Pfam" id="PF19085">
    <property type="entry name" value="Choline_bind_2"/>
    <property type="match status" value="1"/>
</dbReference>
<dbReference type="SUPFAM" id="SSF69360">
    <property type="entry name" value="Cell wall binding repeat"/>
    <property type="match status" value="1"/>
</dbReference>
<dbReference type="InterPro" id="IPR018337">
    <property type="entry name" value="Cell_wall/Cho-bd_repeat"/>
</dbReference>